<protein>
    <recommendedName>
        <fullName evidence="5">Transmembrane protein</fullName>
    </recommendedName>
</protein>
<keyword evidence="4" id="KW-1185">Reference proteome</keyword>
<comment type="caution">
    <text evidence="3">The sequence shown here is derived from an EMBL/GenBank/DDBJ whole genome shotgun (WGS) entry which is preliminary data.</text>
</comment>
<sequence>MSGFNSSDVFSSRAALQTKAPEDDEPLSFAVHSLPDPAQSNAQQRTRGGRWKMLAVLLVCAAPVVASYFTYYVLRPTAQRSYGELIAEQPALPDVQAQTLDGRSVNLNSLKGQWLLVSTSAAACEQRCQDHLYLQRQLRETLGREKDRLDWVWLINDQQPVPAAIAPALNQATALRVPEATIAGWLKPEAGHALDEHLYVVDPQGHWMLRFPAAMDKASAGKAKRDLERLLRASSSWDEAGRAETSNSLK</sequence>
<reference evidence="3 4" key="1">
    <citation type="submission" date="2018-08" db="EMBL/GenBank/DDBJ databases">
        <title>Comamonas testosteroni strain SWCO2.</title>
        <authorList>
            <person name="Jiang N."/>
            <person name="Zhang X.Z."/>
        </authorList>
    </citation>
    <scope>NUCLEOTIDE SEQUENCE [LARGE SCALE GENOMIC DNA]</scope>
    <source>
        <strain evidence="3 4">SWCO2</strain>
    </source>
</reference>
<evidence type="ECO:0000256" key="1">
    <source>
        <dbReference type="SAM" id="MobiDB-lite"/>
    </source>
</evidence>
<feature type="transmembrane region" description="Helical" evidence="2">
    <location>
        <begin position="53"/>
        <end position="74"/>
    </location>
</feature>
<evidence type="ECO:0008006" key="5">
    <source>
        <dbReference type="Google" id="ProtNLM"/>
    </source>
</evidence>
<accession>A0A373FGV7</accession>
<dbReference type="InterPro" id="IPR036249">
    <property type="entry name" value="Thioredoxin-like_sf"/>
</dbReference>
<dbReference type="SUPFAM" id="SSF52833">
    <property type="entry name" value="Thioredoxin-like"/>
    <property type="match status" value="1"/>
</dbReference>
<keyword evidence="2" id="KW-0812">Transmembrane</keyword>
<feature type="region of interest" description="Disordered" evidence="1">
    <location>
        <begin position="1"/>
        <end position="21"/>
    </location>
</feature>
<dbReference type="OrthoDB" id="9180342at2"/>
<name>A0A373FGV7_COMTE</name>
<evidence type="ECO:0000313" key="3">
    <source>
        <dbReference type="EMBL" id="RGE43353.1"/>
    </source>
</evidence>
<dbReference type="Gene3D" id="3.40.30.10">
    <property type="entry name" value="Glutaredoxin"/>
    <property type="match status" value="1"/>
</dbReference>
<organism evidence="3 4">
    <name type="scientific">Comamonas testosteroni</name>
    <name type="common">Pseudomonas testosteroni</name>
    <dbReference type="NCBI Taxonomy" id="285"/>
    <lineage>
        <taxon>Bacteria</taxon>
        <taxon>Pseudomonadati</taxon>
        <taxon>Pseudomonadota</taxon>
        <taxon>Betaproteobacteria</taxon>
        <taxon>Burkholderiales</taxon>
        <taxon>Comamonadaceae</taxon>
        <taxon>Comamonas</taxon>
    </lineage>
</organism>
<gene>
    <name evidence="3" type="ORF">DZC30_15285</name>
</gene>
<keyword evidence="2" id="KW-1133">Transmembrane helix</keyword>
<feature type="compositionally biased region" description="Polar residues" evidence="1">
    <location>
        <begin position="1"/>
        <end position="10"/>
    </location>
</feature>
<dbReference type="AlphaFoldDB" id="A0A373FGV7"/>
<dbReference type="EMBL" id="QURR01000019">
    <property type="protein sequence ID" value="RGE43353.1"/>
    <property type="molecule type" value="Genomic_DNA"/>
</dbReference>
<keyword evidence="2" id="KW-0472">Membrane</keyword>
<dbReference type="Proteomes" id="UP000261948">
    <property type="component" value="Unassembled WGS sequence"/>
</dbReference>
<evidence type="ECO:0000256" key="2">
    <source>
        <dbReference type="SAM" id="Phobius"/>
    </source>
</evidence>
<proteinExistence type="predicted"/>
<evidence type="ECO:0000313" key="4">
    <source>
        <dbReference type="Proteomes" id="UP000261948"/>
    </source>
</evidence>